<feature type="transmembrane region" description="Helical" evidence="1">
    <location>
        <begin position="420"/>
        <end position="440"/>
    </location>
</feature>
<gene>
    <name evidence="2" type="ORF">GCM10010358_24820</name>
</gene>
<feature type="transmembrane region" description="Helical" evidence="1">
    <location>
        <begin position="90"/>
        <end position="111"/>
    </location>
</feature>
<proteinExistence type="predicted"/>
<name>A0A918KN20_9ACTN</name>
<feature type="transmembrane region" description="Helical" evidence="1">
    <location>
        <begin position="269"/>
        <end position="290"/>
    </location>
</feature>
<dbReference type="InterPro" id="IPR047724">
    <property type="entry name" value="Streptophobe"/>
</dbReference>
<accession>A0A918KN20</accession>
<reference evidence="2" key="2">
    <citation type="submission" date="2020-09" db="EMBL/GenBank/DDBJ databases">
        <authorList>
            <person name="Sun Q."/>
            <person name="Ohkuma M."/>
        </authorList>
    </citation>
    <scope>NUCLEOTIDE SEQUENCE</scope>
    <source>
        <strain evidence="2">JCM 4790</strain>
    </source>
</reference>
<feature type="transmembrane region" description="Helical" evidence="1">
    <location>
        <begin position="230"/>
        <end position="257"/>
    </location>
</feature>
<dbReference type="Proteomes" id="UP000619244">
    <property type="component" value="Unassembled WGS sequence"/>
</dbReference>
<reference evidence="2" key="1">
    <citation type="journal article" date="2014" name="Int. J. Syst. Evol. Microbiol.">
        <title>Complete genome sequence of Corynebacterium casei LMG S-19264T (=DSM 44701T), isolated from a smear-ripened cheese.</title>
        <authorList>
            <consortium name="US DOE Joint Genome Institute (JGI-PGF)"/>
            <person name="Walter F."/>
            <person name="Albersmeier A."/>
            <person name="Kalinowski J."/>
            <person name="Ruckert C."/>
        </authorList>
    </citation>
    <scope>NUCLEOTIDE SEQUENCE</scope>
    <source>
        <strain evidence="2">JCM 4790</strain>
    </source>
</reference>
<evidence type="ECO:0000313" key="3">
    <source>
        <dbReference type="Proteomes" id="UP000619244"/>
    </source>
</evidence>
<protein>
    <submittedName>
        <fullName evidence="2">Uncharacterized protein</fullName>
    </submittedName>
</protein>
<dbReference type="NCBIfam" id="NF038391">
    <property type="entry name" value="streptophobe"/>
    <property type="match status" value="1"/>
</dbReference>
<dbReference type="EMBL" id="BMVU01000008">
    <property type="protein sequence ID" value="GGX69387.1"/>
    <property type="molecule type" value="Genomic_DNA"/>
</dbReference>
<feature type="transmembrane region" description="Helical" evidence="1">
    <location>
        <begin position="187"/>
        <end position="209"/>
    </location>
</feature>
<feature type="transmembrane region" description="Helical" evidence="1">
    <location>
        <begin position="123"/>
        <end position="145"/>
    </location>
</feature>
<keyword evidence="1" id="KW-0472">Membrane</keyword>
<keyword evidence="3" id="KW-1185">Reference proteome</keyword>
<feature type="transmembrane region" description="Helical" evidence="1">
    <location>
        <begin position="334"/>
        <end position="355"/>
    </location>
</feature>
<comment type="caution">
    <text evidence="2">The sequence shown here is derived from an EMBL/GenBank/DDBJ whole genome shotgun (WGS) entry which is preliminary data.</text>
</comment>
<feature type="transmembrane region" description="Helical" evidence="1">
    <location>
        <begin position="302"/>
        <end position="322"/>
    </location>
</feature>
<feature type="transmembrane region" description="Helical" evidence="1">
    <location>
        <begin position="20"/>
        <end position="41"/>
    </location>
</feature>
<keyword evidence="1" id="KW-1133">Transmembrane helix</keyword>
<feature type="transmembrane region" description="Helical" evidence="1">
    <location>
        <begin position="376"/>
        <end position="395"/>
    </location>
</feature>
<sequence>MIRRQEPVRCAGALRNAAEGALAVLAALAVMAVAALAGLLALDAGDRAFPPRLLPAVLSMAVGGPVGLVSDAAGGGWPGGRLGIGLEGRVAAVPLTLTFLGAVVLGTGFFRPLRRRGRPGGELLLARAAGALTAVLLSVPALAALGHGTAELPVGVTGRLRGGDTGTALGRPGGGGALSSIGFRTEVLPTTCTALLGVVVLLLLGCVVARRTSLPKPLALGRGRLQWLPAASALIGVLTAVGCLSLVFGVLAAAIALTGQEEPARVAGVLLLAGPNLIVVLLSSGLGASWTAGTQREQADGGGLIGALLGARGSGGTTDRVLPLDDRTVAGAPLWLLGLLVLLGVLLLTGYLTAARTPARTAREATDALLGRHLACALRTGAVFAAALLPLVWLAEADAWLTVSAMGSDLARVTAELDGTAGICALTGFLLALGAGYCGSRLHGLRATRRSGASIWSAEPRQVSRTRPGR</sequence>
<organism evidence="2 3">
    <name type="scientific">Streptomyces minutiscleroticus</name>
    <dbReference type="NCBI Taxonomy" id="68238"/>
    <lineage>
        <taxon>Bacteria</taxon>
        <taxon>Bacillati</taxon>
        <taxon>Actinomycetota</taxon>
        <taxon>Actinomycetes</taxon>
        <taxon>Kitasatosporales</taxon>
        <taxon>Streptomycetaceae</taxon>
        <taxon>Streptomyces</taxon>
    </lineage>
</organism>
<dbReference type="AlphaFoldDB" id="A0A918KN20"/>
<evidence type="ECO:0000313" key="2">
    <source>
        <dbReference type="EMBL" id="GGX69387.1"/>
    </source>
</evidence>
<evidence type="ECO:0000256" key="1">
    <source>
        <dbReference type="SAM" id="Phobius"/>
    </source>
</evidence>
<keyword evidence="1" id="KW-0812">Transmembrane</keyword>